<dbReference type="GO" id="GO:0022857">
    <property type="term" value="F:transmembrane transporter activity"/>
    <property type="evidence" value="ECO:0007669"/>
    <property type="project" value="TreeGrafter"/>
</dbReference>
<dbReference type="AlphaFoldDB" id="A0A9W4MSY0"/>
<dbReference type="GO" id="GO:0005886">
    <property type="term" value="C:plasma membrane"/>
    <property type="evidence" value="ECO:0007669"/>
    <property type="project" value="TreeGrafter"/>
</dbReference>
<feature type="transmembrane region" description="Helical" evidence="5">
    <location>
        <begin position="41"/>
        <end position="68"/>
    </location>
</feature>
<evidence type="ECO:0000256" key="3">
    <source>
        <dbReference type="ARBA" id="ARBA00022989"/>
    </source>
</evidence>
<evidence type="ECO:0000256" key="2">
    <source>
        <dbReference type="ARBA" id="ARBA00022692"/>
    </source>
</evidence>
<sequence>MFRYVSFHLSHHHHTLWLIYPACVLTSAGLVLWGISVDRGYHWMVGQVGIFLFSVGFQMSNTVLATYLVDSYPLQSISVITYYSVIINLAGFTSPFFISEWVESTGWTWTYATQCMLVFFVGMPVFALIHRFGPWLRAKSLQPTWVNAEFDTSI</sequence>
<proteinExistence type="predicted"/>
<reference evidence="6" key="1">
    <citation type="submission" date="2021-07" db="EMBL/GenBank/DDBJ databases">
        <authorList>
            <person name="Branca A.L. A."/>
        </authorList>
    </citation>
    <scope>NUCLEOTIDE SEQUENCE</scope>
</reference>
<keyword evidence="4 5" id="KW-0472">Membrane</keyword>
<keyword evidence="3 5" id="KW-1133">Transmembrane helix</keyword>
<comment type="caution">
    <text evidence="6">The sequence shown here is derived from an EMBL/GenBank/DDBJ whole genome shotgun (WGS) entry which is preliminary data.</text>
</comment>
<comment type="subcellular location">
    <subcellularLocation>
        <location evidence="1">Membrane</location>
        <topology evidence="1">Multi-pass membrane protein</topology>
    </subcellularLocation>
</comment>
<evidence type="ECO:0000256" key="1">
    <source>
        <dbReference type="ARBA" id="ARBA00004141"/>
    </source>
</evidence>
<evidence type="ECO:0000313" key="7">
    <source>
        <dbReference type="Proteomes" id="UP001153461"/>
    </source>
</evidence>
<gene>
    <name evidence="6" type="ORF">PNAL_LOCUS3387</name>
</gene>
<accession>A0A9W4MSY0</accession>
<evidence type="ECO:0008006" key="8">
    <source>
        <dbReference type="Google" id="ProtNLM"/>
    </source>
</evidence>
<dbReference type="EMBL" id="CAJVNV010000111">
    <property type="protein sequence ID" value="CAG8054339.1"/>
    <property type="molecule type" value="Genomic_DNA"/>
</dbReference>
<name>A0A9W4MSY0_PENNA</name>
<protein>
    <recommendedName>
        <fullName evidence="8">Major facilitator superfamily (MFS) profile domain-containing protein</fullName>
    </recommendedName>
</protein>
<evidence type="ECO:0000313" key="6">
    <source>
        <dbReference type="EMBL" id="CAG8054339.1"/>
    </source>
</evidence>
<evidence type="ECO:0000256" key="4">
    <source>
        <dbReference type="ARBA" id="ARBA00023136"/>
    </source>
</evidence>
<dbReference type="Proteomes" id="UP001153461">
    <property type="component" value="Unassembled WGS sequence"/>
</dbReference>
<dbReference type="PANTHER" id="PTHR23502">
    <property type="entry name" value="MAJOR FACILITATOR SUPERFAMILY"/>
    <property type="match status" value="1"/>
</dbReference>
<dbReference type="PANTHER" id="PTHR23502:SF139">
    <property type="entry name" value="MAJOR FACILITATOR SUPERFAMILY (MFS) PROFILE DOMAIN-CONTAINING PROTEIN-RELATED"/>
    <property type="match status" value="1"/>
</dbReference>
<organism evidence="6 7">
    <name type="scientific">Penicillium nalgiovense</name>
    <dbReference type="NCBI Taxonomy" id="60175"/>
    <lineage>
        <taxon>Eukaryota</taxon>
        <taxon>Fungi</taxon>
        <taxon>Dikarya</taxon>
        <taxon>Ascomycota</taxon>
        <taxon>Pezizomycotina</taxon>
        <taxon>Eurotiomycetes</taxon>
        <taxon>Eurotiomycetidae</taxon>
        <taxon>Eurotiales</taxon>
        <taxon>Aspergillaceae</taxon>
        <taxon>Penicillium</taxon>
    </lineage>
</organism>
<evidence type="ECO:0000256" key="5">
    <source>
        <dbReference type="SAM" id="Phobius"/>
    </source>
</evidence>
<feature type="transmembrane region" description="Helical" evidence="5">
    <location>
        <begin position="16"/>
        <end position="35"/>
    </location>
</feature>
<dbReference type="SUPFAM" id="SSF103473">
    <property type="entry name" value="MFS general substrate transporter"/>
    <property type="match status" value="1"/>
</dbReference>
<dbReference type="Gene3D" id="1.20.1250.20">
    <property type="entry name" value="MFS general substrate transporter like domains"/>
    <property type="match status" value="1"/>
</dbReference>
<feature type="transmembrane region" description="Helical" evidence="5">
    <location>
        <begin position="111"/>
        <end position="129"/>
    </location>
</feature>
<feature type="transmembrane region" description="Helical" evidence="5">
    <location>
        <begin position="80"/>
        <end position="99"/>
    </location>
</feature>
<dbReference type="OrthoDB" id="442947at2759"/>
<dbReference type="InterPro" id="IPR036259">
    <property type="entry name" value="MFS_trans_sf"/>
</dbReference>
<keyword evidence="2 5" id="KW-0812">Transmembrane</keyword>